<evidence type="ECO:0000256" key="6">
    <source>
        <dbReference type="ARBA" id="ARBA00022592"/>
    </source>
</evidence>
<keyword evidence="4 8" id="KW-0813">Transport</keyword>
<comment type="similarity">
    <text evidence="2 8">Belongs to the PhoU family.</text>
</comment>
<dbReference type="RefSeq" id="WP_084058600.1">
    <property type="nucleotide sequence ID" value="NZ_FWXF01000017.1"/>
</dbReference>
<evidence type="ECO:0000256" key="7">
    <source>
        <dbReference type="ARBA" id="ARBA00056181"/>
    </source>
</evidence>
<evidence type="ECO:0000256" key="8">
    <source>
        <dbReference type="PIRNR" id="PIRNR003107"/>
    </source>
</evidence>
<dbReference type="Proteomes" id="UP000192783">
    <property type="component" value="Unassembled WGS sequence"/>
</dbReference>
<dbReference type="Pfam" id="PF01895">
    <property type="entry name" value="PhoU"/>
    <property type="match status" value="2"/>
</dbReference>
<dbReference type="PANTHER" id="PTHR42930:SF3">
    <property type="entry name" value="PHOSPHATE-SPECIFIC TRANSPORT SYSTEM ACCESSORY PROTEIN PHOU"/>
    <property type="match status" value="1"/>
</dbReference>
<comment type="function">
    <text evidence="7 8">Plays a role in the regulation of phosphate uptake.</text>
</comment>
<dbReference type="PIRSF" id="PIRSF003107">
    <property type="entry name" value="PhoU"/>
    <property type="match status" value="1"/>
</dbReference>
<dbReference type="InterPro" id="IPR026022">
    <property type="entry name" value="PhoU_dom"/>
</dbReference>
<comment type="subunit">
    <text evidence="3 8">Homodimer.</text>
</comment>
<dbReference type="OrthoDB" id="9814256at2"/>
<proteinExistence type="inferred from homology"/>
<sequence>MKTRFHRQLDELKMTILEMASVTEKAMEKALKAFRTRDAQLAQQVIEGDQEINQLEMAVDHLCLSLLALEQPVAKDLRFIIGSIRMSIDLERIGDQAVNIAQRTKSLSAKPPLPPVPELDGLADTAMDMLRVAISSFANRNISQAYDVCQMDDEADELNVAVLKKMIDLMVTESRSIERAVQTIIVARCLERVADQTTNIAESVIFMAEGVNIKHRCEP</sequence>
<feature type="domain" description="PhoU" evidence="9">
    <location>
        <begin position="16"/>
        <end position="104"/>
    </location>
</feature>
<dbReference type="AlphaFoldDB" id="A0A1W1XRU4"/>
<evidence type="ECO:0000313" key="10">
    <source>
        <dbReference type="EMBL" id="SMC26584.1"/>
    </source>
</evidence>
<dbReference type="InterPro" id="IPR028366">
    <property type="entry name" value="PhoU"/>
</dbReference>
<reference evidence="10" key="1">
    <citation type="submission" date="2017-04" db="EMBL/GenBank/DDBJ databases">
        <authorList>
            <person name="Afonso C.L."/>
            <person name="Miller P.J."/>
            <person name="Scott M.A."/>
            <person name="Spackman E."/>
            <person name="Goraichik I."/>
            <person name="Dimitrov K.M."/>
            <person name="Suarez D.L."/>
            <person name="Swayne D.E."/>
        </authorList>
    </citation>
    <scope>NUCLEOTIDE SEQUENCE [LARGE SCALE GENOMIC DNA]</scope>
    <source>
        <strain evidence="10">DSM 13146</strain>
    </source>
</reference>
<evidence type="ECO:0000256" key="5">
    <source>
        <dbReference type="ARBA" id="ARBA00022490"/>
    </source>
</evidence>
<comment type="subcellular location">
    <subcellularLocation>
        <location evidence="1 8">Cytoplasm</location>
    </subcellularLocation>
</comment>
<evidence type="ECO:0000256" key="3">
    <source>
        <dbReference type="ARBA" id="ARBA00011738"/>
    </source>
</evidence>
<evidence type="ECO:0000256" key="2">
    <source>
        <dbReference type="ARBA" id="ARBA00008107"/>
    </source>
</evidence>
<evidence type="ECO:0000256" key="4">
    <source>
        <dbReference type="ARBA" id="ARBA00022448"/>
    </source>
</evidence>
<dbReference type="SUPFAM" id="SSF109755">
    <property type="entry name" value="PhoU-like"/>
    <property type="match status" value="1"/>
</dbReference>
<dbReference type="FunFam" id="1.20.58.220:FF:000004">
    <property type="entry name" value="Phosphate-specific transport system accessory protein PhoU"/>
    <property type="match status" value="1"/>
</dbReference>
<protein>
    <recommendedName>
        <fullName evidence="8">Phosphate-specific transport system accessory protein PhoU</fullName>
    </recommendedName>
</protein>
<dbReference type="GO" id="GO:0030643">
    <property type="term" value="P:intracellular phosphate ion homeostasis"/>
    <property type="evidence" value="ECO:0007669"/>
    <property type="project" value="InterPro"/>
</dbReference>
<name>A0A1W1XRU4_9BACT</name>
<feature type="domain" description="PhoU" evidence="9">
    <location>
        <begin position="122"/>
        <end position="204"/>
    </location>
</feature>
<evidence type="ECO:0000313" key="11">
    <source>
        <dbReference type="Proteomes" id="UP000192783"/>
    </source>
</evidence>
<accession>A0A1W1XRU4</accession>
<dbReference type="NCBIfam" id="TIGR02135">
    <property type="entry name" value="phoU_full"/>
    <property type="match status" value="1"/>
</dbReference>
<keyword evidence="11" id="KW-1185">Reference proteome</keyword>
<dbReference type="GO" id="GO:0045936">
    <property type="term" value="P:negative regulation of phosphate metabolic process"/>
    <property type="evidence" value="ECO:0007669"/>
    <property type="project" value="InterPro"/>
</dbReference>
<dbReference type="GO" id="GO:0006817">
    <property type="term" value="P:phosphate ion transport"/>
    <property type="evidence" value="ECO:0007669"/>
    <property type="project" value="UniProtKB-KW"/>
</dbReference>
<dbReference type="GO" id="GO:0005737">
    <property type="term" value="C:cytoplasm"/>
    <property type="evidence" value="ECO:0007669"/>
    <property type="project" value="UniProtKB-SubCell"/>
</dbReference>
<organism evidence="10 11">
    <name type="scientific">Desulfacinum hydrothermale DSM 13146</name>
    <dbReference type="NCBI Taxonomy" id="1121390"/>
    <lineage>
        <taxon>Bacteria</taxon>
        <taxon>Pseudomonadati</taxon>
        <taxon>Thermodesulfobacteriota</taxon>
        <taxon>Syntrophobacteria</taxon>
        <taxon>Syntrophobacterales</taxon>
        <taxon>Syntrophobacteraceae</taxon>
        <taxon>Desulfacinum</taxon>
    </lineage>
</organism>
<dbReference type="PANTHER" id="PTHR42930">
    <property type="entry name" value="PHOSPHATE-SPECIFIC TRANSPORT SYSTEM ACCESSORY PROTEIN PHOU"/>
    <property type="match status" value="1"/>
</dbReference>
<dbReference type="STRING" id="1121390.SAMN02746041_02674"/>
<dbReference type="EMBL" id="FWXF01000017">
    <property type="protein sequence ID" value="SMC26584.1"/>
    <property type="molecule type" value="Genomic_DNA"/>
</dbReference>
<evidence type="ECO:0000259" key="9">
    <source>
        <dbReference type="Pfam" id="PF01895"/>
    </source>
</evidence>
<dbReference type="Gene3D" id="1.20.58.220">
    <property type="entry name" value="Phosphate transport system protein phou homolog 2, domain 2"/>
    <property type="match status" value="1"/>
</dbReference>
<gene>
    <name evidence="10" type="ORF">SAMN02746041_02674</name>
</gene>
<dbReference type="InterPro" id="IPR038078">
    <property type="entry name" value="PhoU-like_sf"/>
</dbReference>
<keyword evidence="6 8" id="KW-0592">Phosphate transport</keyword>
<evidence type="ECO:0000256" key="1">
    <source>
        <dbReference type="ARBA" id="ARBA00004496"/>
    </source>
</evidence>
<keyword evidence="5 8" id="KW-0963">Cytoplasm</keyword>